<reference evidence="1" key="1">
    <citation type="submission" date="2021-04" db="EMBL/GenBank/DDBJ databases">
        <authorList>
            <person name="Tunstrom K."/>
        </authorList>
    </citation>
    <scope>NUCLEOTIDE SEQUENCE</scope>
</reference>
<dbReference type="HAMAP" id="MF_00795">
    <property type="entry name" value="CutC"/>
    <property type="match status" value="1"/>
</dbReference>
<evidence type="ECO:0000313" key="1">
    <source>
        <dbReference type="EMBL" id="CAG4966280.1"/>
    </source>
</evidence>
<accession>A0A8S3WKZ9</accession>
<dbReference type="InterPro" id="IPR005627">
    <property type="entry name" value="CutC-like"/>
</dbReference>
<comment type="caution">
    <text evidence="1">The sequence shown here is derived from an EMBL/GenBank/DDBJ whole genome shotgun (WGS) entry which is preliminary data.</text>
</comment>
<organism evidence="1 2">
    <name type="scientific">Parnassius apollo</name>
    <name type="common">Apollo butterfly</name>
    <name type="synonym">Papilio apollo</name>
    <dbReference type="NCBI Taxonomy" id="110799"/>
    <lineage>
        <taxon>Eukaryota</taxon>
        <taxon>Metazoa</taxon>
        <taxon>Ecdysozoa</taxon>
        <taxon>Arthropoda</taxon>
        <taxon>Hexapoda</taxon>
        <taxon>Insecta</taxon>
        <taxon>Pterygota</taxon>
        <taxon>Neoptera</taxon>
        <taxon>Endopterygota</taxon>
        <taxon>Lepidoptera</taxon>
        <taxon>Glossata</taxon>
        <taxon>Ditrysia</taxon>
        <taxon>Papilionoidea</taxon>
        <taxon>Papilionidae</taxon>
        <taxon>Parnassiinae</taxon>
        <taxon>Parnassini</taxon>
        <taxon>Parnassius</taxon>
        <taxon>Parnassius</taxon>
    </lineage>
</organism>
<dbReference type="AlphaFoldDB" id="A0A8S3WKZ9"/>
<name>A0A8S3WKZ9_PARAO</name>
<dbReference type="Proteomes" id="UP000691718">
    <property type="component" value="Unassembled WGS sequence"/>
</dbReference>
<dbReference type="Pfam" id="PF03932">
    <property type="entry name" value="CutC"/>
    <property type="match status" value="2"/>
</dbReference>
<dbReference type="PANTHER" id="PTHR12598">
    <property type="entry name" value="COPPER HOMEOSTASIS PROTEIN CUTC"/>
    <property type="match status" value="1"/>
</dbReference>
<sequence>MSIMLEVCVDSLQSAINAIHGGADELEVCSSLSEGGLTPAPGLVIEIQKMNSNIACKKVIHKTCSQCSCPSLLKKPKVNVMIRCRTGSDFCYTEEEMDTMLSDIEFYKTLHVDKFVFGALTADQEIDEQNCVKILQAAHPIPVTFHRAFDICSDPHSALAKIVHLGFIRLLSSGQKSSAGDMNAIKLLRNLITIYGDKIEIMPGAGVNADNAKEFVNIGCKIIHSSCKRIEQLPSVKNHLTMGTTSSEYIYITDVNIVRRLKEVLSYL</sequence>
<dbReference type="GO" id="GO:0005507">
    <property type="term" value="F:copper ion binding"/>
    <property type="evidence" value="ECO:0007669"/>
    <property type="project" value="TreeGrafter"/>
</dbReference>
<evidence type="ECO:0000313" key="2">
    <source>
        <dbReference type="Proteomes" id="UP000691718"/>
    </source>
</evidence>
<protein>
    <submittedName>
        <fullName evidence="1">(apollo) hypothetical protein</fullName>
    </submittedName>
</protein>
<dbReference type="EMBL" id="CAJQZP010000527">
    <property type="protein sequence ID" value="CAG4966280.1"/>
    <property type="molecule type" value="Genomic_DNA"/>
</dbReference>
<keyword evidence="2" id="KW-1185">Reference proteome</keyword>
<dbReference type="PANTHER" id="PTHR12598:SF0">
    <property type="entry name" value="COPPER HOMEOSTASIS PROTEIN CUTC HOMOLOG"/>
    <property type="match status" value="1"/>
</dbReference>
<proteinExistence type="inferred from homology"/>
<dbReference type="OrthoDB" id="7392499at2759"/>
<gene>
    <name evidence="1" type="ORF">PAPOLLO_LOCUS7581</name>
</gene>